<reference evidence="5" key="1">
    <citation type="submission" date="2020-05" db="EMBL/GenBank/DDBJ databases">
        <authorList>
            <person name="Chiriac C."/>
            <person name="Salcher M."/>
            <person name="Ghai R."/>
            <person name="Kavagutti S V."/>
        </authorList>
    </citation>
    <scope>NUCLEOTIDE SEQUENCE</scope>
</reference>
<comment type="subcellular location">
    <subcellularLocation>
        <location evidence="1">Virion</location>
    </subcellularLocation>
</comment>
<accession>A0A6J5QUS9</accession>
<gene>
    <name evidence="5" type="ORF">UFOVP1117_26</name>
    <name evidence="6" type="ORF">UFOVP1570_27</name>
    <name evidence="4" type="ORF">UFOVP632_23</name>
</gene>
<keyword evidence="5" id="KW-0456">Lyase</keyword>
<dbReference type="InterPro" id="IPR006626">
    <property type="entry name" value="PbH1"/>
</dbReference>
<dbReference type="GO" id="GO:0016829">
    <property type="term" value="F:lyase activity"/>
    <property type="evidence" value="ECO:0007669"/>
    <property type="project" value="UniProtKB-KW"/>
</dbReference>
<organism evidence="5">
    <name type="scientific">uncultured Caudovirales phage</name>
    <dbReference type="NCBI Taxonomy" id="2100421"/>
    <lineage>
        <taxon>Viruses</taxon>
        <taxon>Duplodnaviria</taxon>
        <taxon>Heunggongvirae</taxon>
        <taxon>Uroviricota</taxon>
        <taxon>Caudoviricetes</taxon>
        <taxon>Peduoviridae</taxon>
        <taxon>Maltschvirus</taxon>
        <taxon>Maltschvirus maltsch</taxon>
    </lineage>
</organism>
<evidence type="ECO:0000313" key="5">
    <source>
        <dbReference type="EMBL" id="CAB4184688.1"/>
    </source>
</evidence>
<protein>
    <submittedName>
        <fullName evidence="5">Pectate lyase superfamily protein</fullName>
    </submittedName>
</protein>
<dbReference type="GO" id="GO:0051701">
    <property type="term" value="P:biological process involved in interaction with host"/>
    <property type="evidence" value="ECO:0007669"/>
    <property type="project" value="UniProtKB-ARBA"/>
</dbReference>
<evidence type="ECO:0000313" key="6">
    <source>
        <dbReference type="EMBL" id="CAB5229970.1"/>
    </source>
</evidence>
<dbReference type="Gene3D" id="2.160.20.10">
    <property type="entry name" value="Single-stranded right-handed beta-helix, Pectin lyase-like"/>
    <property type="match status" value="1"/>
</dbReference>
<dbReference type="GO" id="GO:0019058">
    <property type="term" value="P:viral life cycle"/>
    <property type="evidence" value="ECO:0007669"/>
    <property type="project" value="UniProtKB-ARBA"/>
</dbReference>
<dbReference type="SUPFAM" id="SSF51126">
    <property type="entry name" value="Pectin lyase-like"/>
    <property type="match status" value="1"/>
</dbReference>
<dbReference type="Pfam" id="PF12708">
    <property type="entry name" value="Pect-lyase_RHGA_epim"/>
    <property type="match status" value="1"/>
</dbReference>
<dbReference type="InterPro" id="IPR012334">
    <property type="entry name" value="Pectin_lyas_fold"/>
</dbReference>
<proteinExistence type="predicted"/>
<sequence length="692" mass="71571">MTVNLSLLAGAGAQFFDNNGIPLSGGLVYTYTAGTTTPQASYTTSAGSIAHANPIVLDSSGRVPSGGEIWLTDAVAYKFVLKTAAAATIATYDNITGNASGIISSLAASSGSSLIGYTQGGVSAVATTVQAKLRQYVSAKDFGVVGNGSTDDTTAMQAFLNAAQGKTGLLNSGTYLINDTLIIKSGTILVGEGFSNSILVAGASLGNKAILLNQNYTGTLNVYTDVNISISNIGFNGSNITVTSSELVSLGKINGLSIDNCKFYNRPYIGLALGGCLNFNVTNSEFTGFGKATVTAEGGAALYIAAAGDTTVSKSGTITNNYIHNNEWSAIYANGTRLIISQNNLITNKEAGIFQTGNNNIINDNKIVAVTRKNISASGIESGGYAHIISNNYISDVDSSCIALTDVQGAVIEGNYLAQAARDDVYYPQGAGISIITTEASPNQPRDISIGNNKYSCGDLKTYSAVDMGNVGDAPFYITILTNDFSGVTYSSGQAIKVASGKSSVTQVFRDNIGAFDIFDYGGYAQARYYAGEALSPSASGTLTLSANTMYATPFAIRQQQVWTKIGIKVVTGQSGAYGYIGLYRMENGIPTTKIVDAGAADLISTGAKELTISEMLPQGMYAVFILPSTSGVVITAGTLSNDAIATVGTTTFGGAETLITGSYTYGTPPATFPTVVYATGSSPLITLRWGA</sequence>
<feature type="domain" description="Rhamnogalacturonase A/B/Epimerase-like pectate lyase" evidence="3">
    <location>
        <begin position="137"/>
        <end position="353"/>
    </location>
</feature>
<evidence type="ECO:0000259" key="3">
    <source>
        <dbReference type="Pfam" id="PF12708"/>
    </source>
</evidence>
<dbReference type="InterPro" id="IPR011050">
    <property type="entry name" value="Pectin_lyase_fold/virulence"/>
</dbReference>
<name>A0A6J5QUS9_9CAUD</name>
<dbReference type="EMBL" id="LR796608">
    <property type="protein sequence ID" value="CAB4154105.1"/>
    <property type="molecule type" value="Genomic_DNA"/>
</dbReference>
<dbReference type="SMART" id="SM00710">
    <property type="entry name" value="PbH1"/>
    <property type="match status" value="7"/>
</dbReference>
<dbReference type="InterPro" id="IPR024535">
    <property type="entry name" value="RHGA/B-epi-like_pectate_lyase"/>
</dbReference>
<evidence type="ECO:0000313" key="4">
    <source>
        <dbReference type="EMBL" id="CAB4154105.1"/>
    </source>
</evidence>
<dbReference type="EMBL" id="LR797062">
    <property type="protein sequence ID" value="CAB4184688.1"/>
    <property type="molecule type" value="Genomic_DNA"/>
</dbReference>
<evidence type="ECO:0000256" key="2">
    <source>
        <dbReference type="ARBA" id="ARBA00022844"/>
    </source>
</evidence>
<dbReference type="EMBL" id="LR798414">
    <property type="protein sequence ID" value="CAB5229970.1"/>
    <property type="molecule type" value="Genomic_DNA"/>
</dbReference>
<dbReference type="GO" id="GO:0044423">
    <property type="term" value="C:virion component"/>
    <property type="evidence" value="ECO:0007669"/>
    <property type="project" value="UniProtKB-KW"/>
</dbReference>
<keyword evidence="2" id="KW-0946">Virion</keyword>
<evidence type="ECO:0000256" key="1">
    <source>
        <dbReference type="ARBA" id="ARBA00004328"/>
    </source>
</evidence>